<organism evidence="1 2">
    <name type="scientific">Pomacea canaliculata</name>
    <name type="common">Golden apple snail</name>
    <dbReference type="NCBI Taxonomy" id="400727"/>
    <lineage>
        <taxon>Eukaryota</taxon>
        <taxon>Metazoa</taxon>
        <taxon>Spiralia</taxon>
        <taxon>Lophotrochozoa</taxon>
        <taxon>Mollusca</taxon>
        <taxon>Gastropoda</taxon>
        <taxon>Caenogastropoda</taxon>
        <taxon>Architaenioglossa</taxon>
        <taxon>Ampullarioidea</taxon>
        <taxon>Ampullariidae</taxon>
        <taxon>Pomacea</taxon>
    </lineage>
</organism>
<reference evidence="1 2" key="1">
    <citation type="submission" date="2018-04" db="EMBL/GenBank/DDBJ databases">
        <title>The genome of golden apple snail Pomacea canaliculata provides insight into stress tolerance and invasive adaptation.</title>
        <authorList>
            <person name="Liu C."/>
            <person name="Liu B."/>
            <person name="Ren Y."/>
            <person name="Zhang Y."/>
            <person name="Wang H."/>
            <person name="Li S."/>
            <person name="Jiang F."/>
            <person name="Yin L."/>
            <person name="Zhang G."/>
            <person name="Qian W."/>
            <person name="Fan W."/>
        </authorList>
    </citation>
    <scope>NUCLEOTIDE SEQUENCE [LARGE SCALE GENOMIC DNA]</scope>
    <source>
        <strain evidence="1">SZHN2017</strain>
        <tissue evidence="1">Muscle</tissue>
    </source>
</reference>
<sequence length="149" mass="16485">MVRTSTWSHQPEGQIATIGFNKSQRSEQACVWSGARQRQPEKKRTLLGPRVLGFCPGAKTATLRPVSLVSRFSPPLTWHTSLSLFASLPPPPVSSPRPQDATLVFPEQVTLVSTPLPQYFSPYRRRSSASTSSCLQPPHVTDFLSKELV</sequence>
<name>A0A2T7NI44_POMCA</name>
<dbReference type="Proteomes" id="UP000245119">
    <property type="component" value="Linkage Group LG12"/>
</dbReference>
<comment type="caution">
    <text evidence="1">The sequence shown here is derived from an EMBL/GenBank/DDBJ whole genome shotgun (WGS) entry which is preliminary data.</text>
</comment>
<keyword evidence="2" id="KW-1185">Reference proteome</keyword>
<accession>A0A2T7NI44</accession>
<evidence type="ECO:0000313" key="1">
    <source>
        <dbReference type="EMBL" id="PVD20825.1"/>
    </source>
</evidence>
<gene>
    <name evidence="1" type="ORF">C0Q70_18986</name>
</gene>
<dbReference type="EMBL" id="PZQS01000012">
    <property type="protein sequence ID" value="PVD20825.1"/>
    <property type="molecule type" value="Genomic_DNA"/>
</dbReference>
<protein>
    <submittedName>
        <fullName evidence="1">Uncharacterized protein</fullName>
    </submittedName>
</protein>
<evidence type="ECO:0000313" key="2">
    <source>
        <dbReference type="Proteomes" id="UP000245119"/>
    </source>
</evidence>
<dbReference type="AlphaFoldDB" id="A0A2T7NI44"/>
<proteinExistence type="predicted"/>